<sequence>MLDPWRLRLLSLLESLGTVRAVAEAARLSPSTVSQQLAVLEREVDARLFERAGRRLRLTPAGTALVGHARRILDQMEAARAEVVGLDGALRAGRPAEPAGRVRVGAFTSAANTFVIAAVQRLRERHARLRVDVWELDPYDSLPALRRGDCDVAVTNNLVDRAAPVDPDVLHTPLIDDRVVFVSATTAQDEAGDNPAGDPVDLAACRDLTWSAELPGSWTYELVTRTCHKAGFEPDLGGLFTSYGALLAHVEAGLSVTLLPELAVDTRYRVAARPLRDPMVRHITAAVRAGSADRPAVAAVVTALEAAGGAEALRRRPATAPAGDRPAPADAPARAGR</sequence>
<dbReference type="PANTHER" id="PTHR30346">
    <property type="entry name" value="TRANSCRIPTIONAL DUAL REGULATOR HCAR-RELATED"/>
    <property type="match status" value="1"/>
</dbReference>
<dbReference type="InterPro" id="IPR036390">
    <property type="entry name" value="WH_DNA-bd_sf"/>
</dbReference>
<feature type="region of interest" description="Disordered" evidence="5">
    <location>
        <begin position="312"/>
        <end position="337"/>
    </location>
</feature>
<dbReference type="Proteomes" id="UP001059617">
    <property type="component" value="Chromosome"/>
</dbReference>
<reference evidence="7" key="1">
    <citation type="submission" date="2021-04" db="EMBL/GenBank/DDBJ databases">
        <authorList>
            <person name="Hartkoorn R.C."/>
            <person name="Beaudoing E."/>
            <person name="Hot D."/>
        </authorList>
    </citation>
    <scope>NUCLEOTIDE SEQUENCE</scope>
    <source>
        <strain evidence="7">NRRL B-16292</strain>
    </source>
</reference>
<keyword evidence="3" id="KW-0238">DNA-binding</keyword>
<comment type="similarity">
    <text evidence="1">Belongs to the LysR transcriptional regulatory family.</text>
</comment>
<keyword evidence="8" id="KW-1185">Reference proteome</keyword>
<dbReference type="InterPro" id="IPR000847">
    <property type="entry name" value="LysR_HTH_N"/>
</dbReference>
<feature type="compositionally biased region" description="Low complexity" evidence="5">
    <location>
        <begin position="318"/>
        <end position="337"/>
    </location>
</feature>
<dbReference type="PANTHER" id="PTHR30346:SF29">
    <property type="entry name" value="LYSR SUBSTRATE-BINDING"/>
    <property type="match status" value="1"/>
</dbReference>
<dbReference type="Gene3D" id="1.10.10.10">
    <property type="entry name" value="Winged helix-like DNA-binding domain superfamily/Winged helix DNA-binding domain"/>
    <property type="match status" value="1"/>
</dbReference>
<proteinExistence type="inferred from homology"/>
<evidence type="ECO:0000256" key="1">
    <source>
        <dbReference type="ARBA" id="ARBA00009437"/>
    </source>
</evidence>
<evidence type="ECO:0000256" key="3">
    <source>
        <dbReference type="ARBA" id="ARBA00023125"/>
    </source>
</evidence>
<dbReference type="SUPFAM" id="SSF46785">
    <property type="entry name" value="Winged helix' DNA-binding domain"/>
    <property type="match status" value="1"/>
</dbReference>
<reference evidence="7" key="2">
    <citation type="submission" date="2022-09" db="EMBL/GenBank/DDBJ databases">
        <title>Biosynthetic gene clusters of Dactylosporangioum fulvum.</title>
        <authorList>
            <person name="Caradec T."/>
        </authorList>
    </citation>
    <scope>NUCLEOTIDE SEQUENCE</scope>
    <source>
        <strain evidence="7">NRRL B-16292</strain>
    </source>
</reference>
<keyword evidence="4" id="KW-0804">Transcription</keyword>
<dbReference type="SUPFAM" id="SSF53850">
    <property type="entry name" value="Periplasmic binding protein-like II"/>
    <property type="match status" value="1"/>
</dbReference>
<evidence type="ECO:0000256" key="5">
    <source>
        <dbReference type="SAM" id="MobiDB-lite"/>
    </source>
</evidence>
<feature type="domain" description="HTH lysR-type" evidence="6">
    <location>
        <begin position="2"/>
        <end position="59"/>
    </location>
</feature>
<dbReference type="EMBL" id="CP073720">
    <property type="protein sequence ID" value="UWP84383.1"/>
    <property type="molecule type" value="Genomic_DNA"/>
</dbReference>
<organism evidence="7 8">
    <name type="scientific">Dactylosporangium fulvum</name>
    <dbReference type="NCBI Taxonomy" id="53359"/>
    <lineage>
        <taxon>Bacteria</taxon>
        <taxon>Bacillati</taxon>
        <taxon>Actinomycetota</taxon>
        <taxon>Actinomycetes</taxon>
        <taxon>Micromonosporales</taxon>
        <taxon>Micromonosporaceae</taxon>
        <taxon>Dactylosporangium</taxon>
    </lineage>
</organism>
<accession>A0ABY5W2U8</accession>
<dbReference type="RefSeq" id="WP_259862217.1">
    <property type="nucleotide sequence ID" value="NZ_CP073720.1"/>
</dbReference>
<dbReference type="Gene3D" id="3.40.190.10">
    <property type="entry name" value="Periplasmic binding protein-like II"/>
    <property type="match status" value="2"/>
</dbReference>
<evidence type="ECO:0000256" key="2">
    <source>
        <dbReference type="ARBA" id="ARBA00023015"/>
    </source>
</evidence>
<dbReference type="Pfam" id="PF00126">
    <property type="entry name" value="HTH_1"/>
    <property type="match status" value="1"/>
</dbReference>
<dbReference type="Pfam" id="PF03466">
    <property type="entry name" value="LysR_substrate"/>
    <property type="match status" value="1"/>
</dbReference>
<name>A0ABY5W2U8_9ACTN</name>
<dbReference type="InterPro" id="IPR036388">
    <property type="entry name" value="WH-like_DNA-bd_sf"/>
</dbReference>
<evidence type="ECO:0000313" key="7">
    <source>
        <dbReference type="EMBL" id="UWP84383.1"/>
    </source>
</evidence>
<evidence type="ECO:0000259" key="6">
    <source>
        <dbReference type="PROSITE" id="PS50931"/>
    </source>
</evidence>
<dbReference type="PROSITE" id="PS50931">
    <property type="entry name" value="HTH_LYSR"/>
    <property type="match status" value="1"/>
</dbReference>
<evidence type="ECO:0000256" key="4">
    <source>
        <dbReference type="ARBA" id="ARBA00023163"/>
    </source>
</evidence>
<keyword evidence="2" id="KW-0805">Transcription regulation</keyword>
<dbReference type="InterPro" id="IPR005119">
    <property type="entry name" value="LysR_subst-bd"/>
</dbReference>
<protein>
    <submittedName>
        <fullName evidence="7">LysR family transcriptional regulator</fullName>
    </submittedName>
</protein>
<gene>
    <name evidence="7" type="ORF">Dfulv_09160</name>
</gene>
<evidence type="ECO:0000313" key="8">
    <source>
        <dbReference type="Proteomes" id="UP001059617"/>
    </source>
</evidence>